<feature type="compositionally biased region" description="Polar residues" evidence="13">
    <location>
        <begin position="423"/>
        <end position="439"/>
    </location>
</feature>
<reference evidence="15" key="2">
    <citation type="submission" date="2025-08" db="UniProtKB">
        <authorList>
            <consortium name="Ensembl"/>
        </authorList>
    </citation>
    <scope>IDENTIFICATION</scope>
    <source>
        <strain evidence="15">Glennie</strain>
    </source>
</reference>
<dbReference type="Proteomes" id="UP000002279">
    <property type="component" value="Chromosome 1"/>
</dbReference>
<comment type="catalytic activity">
    <reaction evidence="7">
        <text>guanosine in U6 snRNA + S-adenosyl-L-methionine = N(2)-methylguanosine in U6 snRNA + S-adenosyl-L-homocysteine + H(+)</text>
        <dbReference type="Rhea" id="RHEA:83423"/>
        <dbReference type="Rhea" id="RHEA-COMP:20128"/>
        <dbReference type="Rhea" id="RHEA-COMP:20129"/>
        <dbReference type="ChEBI" id="CHEBI:15378"/>
        <dbReference type="ChEBI" id="CHEBI:57856"/>
        <dbReference type="ChEBI" id="CHEBI:59789"/>
        <dbReference type="ChEBI" id="CHEBI:74269"/>
        <dbReference type="ChEBI" id="CHEBI:74481"/>
    </reaction>
    <physiologicalReaction direction="left-to-right" evidence="7">
        <dbReference type="Rhea" id="RHEA:83424"/>
    </physiologicalReaction>
</comment>
<dbReference type="eggNOG" id="ENOG502QSR4">
    <property type="taxonomic scope" value="Eukaryota"/>
</dbReference>
<evidence type="ECO:0000256" key="10">
    <source>
        <dbReference type="ARBA" id="ARBA00072638"/>
    </source>
</evidence>
<keyword evidence="6" id="KW-0539">Nucleus</keyword>
<keyword evidence="3" id="KW-0489">Methyltransferase</keyword>
<evidence type="ECO:0000256" key="1">
    <source>
        <dbReference type="ARBA" id="ARBA00004123"/>
    </source>
</evidence>
<dbReference type="Gene3D" id="3.30.2130.30">
    <property type="match status" value="1"/>
</dbReference>
<dbReference type="HOGENOM" id="CLU_045692_1_0_1"/>
<dbReference type="GO" id="GO:0043527">
    <property type="term" value="C:tRNA methyltransferase complex"/>
    <property type="evidence" value="ECO:0007669"/>
    <property type="project" value="Ensembl"/>
</dbReference>
<evidence type="ECO:0000259" key="14">
    <source>
        <dbReference type="PROSITE" id="PS51165"/>
    </source>
</evidence>
<dbReference type="GO" id="GO:0005634">
    <property type="term" value="C:nucleus"/>
    <property type="evidence" value="ECO:0007669"/>
    <property type="project" value="UniProtKB-SubCell"/>
</dbReference>
<dbReference type="GO" id="GO:0016423">
    <property type="term" value="F:tRNA (guanine) methyltransferase activity"/>
    <property type="evidence" value="ECO:0000318"/>
    <property type="project" value="GO_Central"/>
</dbReference>
<keyword evidence="5 12" id="KW-0694">RNA-binding</keyword>
<dbReference type="SMART" id="SM00981">
    <property type="entry name" value="THUMP"/>
    <property type="match status" value="1"/>
</dbReference>
<feature type="compositionally biased region" description="Basic and acidic residues" evidence="13">
    <location>
        <begin position="166"/>
        <end position="176"/>
    </location>
</feature>
<dbReference type="Ensembl" id="ENSOANT00000006384.2">
    <property type="protein sequence ID" value="ENSOANP00000006382.2"/>
    <property type="gene ID" value="ENSOANG00000004028.3"/>
</dbReference>
<reference evidence="15" key="3">
    <citation type="submission" date="2025-09" db="UniProtKB">
        <authorList>
            <consortium name="Ensembl"/>
        </authorList>
    </citation>
    <scope>IDENTIFICATION</scope>
    <source>
        <strain evidence="15">Glennie</strain>
    </source>
</reference>
<dbReference type="PANTHER" id="PTHR14911">
    <property type="entry name" value="THUMP DOMAIN-CONTAINING"/>
    <property type="match status" value="1"/>
</dbReference>
<gene>
    <name evidence="15" type="primary">THUMPD2</name>
</gene>
<dbReference type="GO" id="GO:0160230">
    <property type="term" value="F:U6 snRNA (guanine-N(2))-methyltransferase activity"/>
    <property type="evidence" value="ECO:0007669"/>
    <property type="project" value="Ensembl"/>
</dbReference>
<evidence type="ECO:0000256" key="13">
    <source>
        <dbReference type="SAM" id="MobiDB-lite"/>
    </source>
</evidence>
<dbReference type="PANTHER" id="PTHR14911:SF1">
    <property type="entry name" value="THUMP DOMAIN-CONTAINING PROTEIN 2"/>
    <property type="match status" value="1"/>
</dbReference>
<protein>
    <recommendedName>
        <fullName evidence="10">U6 snRNA (guanine-N(2))-methyltransferase THUMPD2</fullName>
    </recommendedName>
    <alternativeName>
        <fullName evidence="11">THUMP domain-containing protein 2</fullName>
    </alternativeName>
</protein>
<dbReference type="Bgee" id="ENSOANG00000004028">
    <property type="expression patterns" value="Expressed in fibroblast and 7 other cell types or tissues"/>
</dbReference>
<dbReference type="CDD" id="cd02440">
    <property type="entry name" value="AdoMet_MTases"/>
    <property type="match status" value="1"/>
</dbReference>
<evidence type="ECO:0000256" key="11">
    <source>
        <dbReference type="ARBA" id="ARBA00077987"/>
    </source>
</evidence>
<sequence length="504" mass="55435">MAGGPEEAAAAASARERPPGGVRYFCTAGRGLEPFLLRELRARLHAEQVDYISGKVFFTTNSDLTVLRELKSGERLFLLLKKQPPLSVSGSKGKICNAMQRLVTEDPRCWLDAVSVWKNLLGFDASEEKLPQGFKRKAGGSTSVITKKLKMEQTVGMPDLSECQPEEPKEGMEQEHQNPLTEEEDFPSERSENESAKGAGNDNDSPFTFRVSCRCSGAIARAFTSQEVGRVIGMTLIKQFAWKADLRNPDLEIFIHLNDMYSVVGIPVFRLPLASRTYIKTAGLRSTIAWAMASLAEINAGSLVLDPMCGLGTILLEAAKEWPDANYLGTDISNSQLQVARDNVNAAGLMDKIELLKVSVIELPFPSGRLDVIISDVPFGKKFTIGKDIESILQEMKRVLRVGGTVVLLLSEELHRHLKGCKESSSPSDSQGDRTSNIENGKYLNPEGKSRIPEITSSSPQDSELSGRDMASPLDRLVVEECYGVSLGKTEAFIHKYRKIHLSD</sequence>
<evidence type="ECO:0000256" key="9">
    <source>
        <dbReference type="ARBA" id="ARBA00065362"/>
    </source>
</evidence>
<dbReference type="GO" id="GO:0000381">
    <property type="term" value="P:regulation of alternative mRNA splicing, via spliceosome"/>
    <property type="evidence" value="ECO:0007669"/>
    <property type="project" value="Ensembl"/>
</dbReference>
<keyword evidence="16" id="KW-1185">Reference proteome</keyword>
<organism evidence="15 16">
    <name type="scientific">Ornithorhynchus anatinus</name>
    <name type="common">Duckbill platypus</name>
    <dbReference type="NCBI Taxonomy" id="9258"/>
    <lineage>
        <taxon>Eukaryota</taxon>
        <taxon>Metazoa</taxon>
        <taxon>Chordata</taxon>
        <taxon>Craniata</taxon>
        <taxon>Vertebrata</taxon>
        <taxon>Euteleostomi</taxon>
        <taxon>Mammalia</taxon>
        <taxon>Monotremata</taxon>
        <taxon>Ornithorhynchidae</taxon>
        <taxon>Ornithorhynchus</taxon>
    </lineage>
</organism>
<evidence type="ECO:0000256" key="8">
    <source>
        <dbReference type="ARBA" id="ARBA00055679"/>
    </source>
</evidence>
<dbReference type="Pfam" id="PF02926">
    <property type="entry name" value="THUMP"/>
    <property type="match status" value="1"/>
</dbReference>
<dbReference type="InParanoid" id="F6ZAJ2"/>
<dbReference type="Pfam" id="PF01170">
    <property type="entry name" value="UPF0020"/>
    <property type="match status" value="1"/>
</dbReference>
<dbReference type="FunFam" id="3.40.50.150:FF:000177">
    <property type="entry name" value="THUMP domain containing 2, isoform CRA_b"/>
    <property type="match status" value="1"/>
</dbReference>
<evidence type="ECO:0000256" key="5">
    <source>
        <dbReference type="ARBA" id="ARBA00022884"/>
    </source>
</evidence>
<name>F6ZAJ2_ORNAN</name>
<dbReference type="Gene3D" id="3.40.50.150">
    <property type="entry name" value="Vaccinia Virus protein VP39"/>
    <property type="match status" value="1"/>
</dbReference>
<reference evidence="15 16" key="1">
    <citation type="journal article" date="2008" name="Nature">
        <title>Genome analysis of the platypus reveals unique signatures of evolution.</title>
        <authorList>
            <person name="Warren W.C."/>
            <person name="Hillier L.W."/>
            <person name="Marshall Graves J.A."/>
            <person name="Birney E."/>
            <person name="Ponting C.P."/>
            <person name="Grutzner F."/>
            <person name="Belov K."/>
            <person name="Miller W."/>
            <person name="Clarke L."/>
            <person name="Chinwalla A.T."/>
            <person name="Yang S.P."/>
            <person name="Heger A."/>
            <person name="Locke D.P."/>
            <person name="Miethke P."/>
            <person name="Waters P.D."/>
            <person name="Veyrunes F."/>
            <person name="Fulton L."/>
            <person name="Fulton B."/>
            <person name="Graves T."/>
            <person name="Wallis J."/>
            <person name="Puente X.S."/>
            <person name="Lopez-Otin C."/>
            <person name="Ordonez G.R."/>
            <person name="Eichler E.E."/>
            <person name="Chen L."/>
            <person name="Cheng Z."/>
            <person name="Deakin J.E."/>
            <person name="Alsop A."/>
            <person name="Thompson K."/>
            <person name="Kirby P."/>
            <person name="Papenfuss A.T."/>
            <person name="Wakefield M.J."/>
            <person name="Olender T."/>
            <person name="Lancet D."/>
            <person name="Huttley G.A."/>
            <person name="Smit A.F."/>
            <person name="Pask A."/>
            <person name="Temple-Smith P."/>
            <person name="Batzer M.A."/>
            <person name="Walker J.A."/>
            <person name="Konkel M.K."/>
            <person name="Harris R.S."/>
            <person name="Whittington C.M."/>
            <person name="Wong E.S."/>
            <person name="Gemmell N.J."/>
            <person name="Buschiazzo E."/>
            <person name="Vargas Jentzsch I.M."/>
            <person name="Merkel A."/>
            <person name="Schmitz J."/>
            <person name="Zemann A."/>
            <person name="Churakov G."/>
            <person name="Kriegs J.O."/>
            <person name="Brosius J."/>
            <person name="Murchison E.P."/>
            <person name="Sachidanandam R."/>
            <person name="Smith C."/>
            <person name="Hannon G.J."/>
            <person name="Tsend-Ayush E."/>
            <person name="McMillan D."/>
            <person name="Attenborough R."/>
            <person name="Rens W."/>
            <person name="Ferguson-Smith M."/>
            <person name="Lefevre C.M."/>
            <person name="Sharp J.A."/>
            <person name="Nicholas K.R."/>
            <person name="Ray D.A."/>
            <person name="Kube M."/>
            <person name="Reinhardt R."/>
            <person name="Pringle T.H."/>
            <person name="Taylor J."/>
            <person name="Jones R.C."/>
            <person name="Nixon B."/>
            <person name="Dacheux J.L."/>
            <person name="Niwa H."/>
            <person name="Sekita Y."/>
            <person name="Huang X."/>
            <person name="Stark A."/>
            <person name="Kheradpour P."/>
            <person name="Kellis M."/>
            <person name="Flicek P."/>
            <person name="Chen Y."/>
            <person name="Webber C."/>
            <person name="Hardison R."/>
            <person name="Nelson J."/>
            <person name="Hallsworth-Pepin K."/>
            <person name="Delehaunty K."/>
            <person name="Markovic C."/>
            <person name="Minx P."/>
            <person name="Feng Y."/>
            <person name="Kremitzki C."/>
            <person name="Mitreva M."/>
            <person name="Glasscock J."/>
            <person name="Wylie T."/>
            <person name="Wohldmann P."/>
            <person name="Thiru P."/>
            <person name="Nhan M.N."/>
            <person name="Pohl C.S."/>
            <person name="Smith S.M."/>
            <person name="Hou S."/>
            <person name="Nefedov M."/>
            <person name="de Jong P.J."/>
            <person name="Renfree M.B."/>
            <person name="Mardis E.R."/>
            <person name="Wilson R.K."/>
        </authorList>
    </citation>
    <scope>NUCLEOTIDE SEQUENCE [LARGE SCALE GENOMIC DNA]</scope>
    <source>
        <strain evidence="15 16">Glennie</strain>
    </source>
</reference>
<dbReference type="GO" id="GO:0030488">
    <property type="term" value="P:tRNA methylation"/>
    <property type="evidence" value="ECO:0000318"/>
    <property type="project" value="GO_Central"/>
</dbReference>
<comment type="similarity">
    <text evidence="2">Belongs to the methyltransferase superfamily.</text>
</comment>
<evidence type="ECO:0000313" key="16">
    <source>
        <dbReference type="Proteomes" id="UP000002279"/>
    </source>
</evidence>
<dbReference type="PROSITE" id="PS51165">
    <property type="entry name" value="THUMP"/>
    <property type="match status" value="1"/>
</dbReference>
<dbReference type="FunFam" id="3.30.2130.30:FF:000005">
    <property type="entry name" value="THUMP domain containing 2, isoform CRA_b"/>
    <property type="match status" value="1"/>
</dbReference>
<dbReference type="STRING" id="9258.ENSOANP00000006382"/>
<feature type="domain" description="THUMP" evidence="14">
    <location>
        <begin position="162"/>
        <end position="268"/>
    </location>
</feature>
<evidence type="ECO:0000313" key="15">
    <source>
        <dbReference type="Ensembl" id="ENSOANP00000006382.2"/>
    </source>
</evidence>
<evidence type="ECO:0000256" key="2">
    <source>
        <dbReference type="ARBA" id="ARBA00008361"/>
    </source>
</evidence>
<comment type="function">
    <text evidence="8">Catalytic subunit of the THUMPD2-TRM112 methyltransferase complex, that specifically mediates the S-adenosyl-L-methionine-dependent N(2)-methylation of guanosine nucleotides, most probably at position 72 (m2G72), in the U6snRNA of the major spliceosome. This modification in the U6 snRNA affects the constitutive splicing efficiency of introns that have suboptimal splice sites and can impact final mRNA levels.</text>
</comment>
<dbReference type="InterPro" id="IPR029063">
    <property type="entry name" value="SAM-dependent_MTases_sf"/>
</dbReference>
<feature type="region of interest" description="Disordered" evidence="13">
    <location>
        <begin position="155"/>
        <end position="203"/>
    </location>
</feature>
<dbReference type="OMA" id="QWTSAVM"/>
<dbReference type="InterPro" id="IPR004114">
    <property type="entry name" value="THUMP_dom"/>
</dbReference>
<dbReference type="GO" id="GO:0003723">
    <property type="term" value="F:RNA binding"/>
    <property type="evidence" value="ECO:0007669"/>
    <property type="project" value="UniProtKB-UniRule"/>
</dbReference>
<keyword evidence="4" id="KW-0808">Transferase</keyword>
<dbReference type="AlphaFoldDB" id="F6ZAJ2"/>
<feature type="region of interest" description="Disordered" evidence="13">
    <location>
        <begin position="419"/>
        <end position="469"/>
    </location>
</feature>
<dbReference type="SUPFAM" id="SSF53335">
    <property type="entry name" value="S-adenosyl-L-methionine-dependent methyltransferases"/>
    <property type="match status" value="1"/>
</dbReference>
<evidence type="ECO:0000256" key="7">
    <source>
        <dbReference type="ARBA" id="ARBA00050381"/>
    </source>
</evidence>
<dbReference type="SUPFAM" id="SSF143437">
    <property type="entry name" value="THUMP domain-like"/>
    <property type="match status" value="1"/>
</dbReference>
<comment type="subcellular location">
    <subcellularLocation>
        <location evidence="1">Nucleus</location>
    </subcellularLocation>
</comment>
<dbReference type="InterPro" id="IPR000241">
    <property type="entry name" value="RlmKL-like_Mtase"/>
</dbReference>
<evidence type="ECO:0000256" key="12">
    <source>
        <dbReference type="PROSITE-ProRule" id="PRU00529"/>
    </source>
</evidence>
<feature type="compositionally biased region" description="Polar residues" evidence="13">
    <location>
        <begin position="455"/>
        <end position="464"/>
    </location>
</feature>
<accession>F6ZAJ2</accession>
<proteinExistence type="inferred from homology"/>
<evidence type="ECO:0000256" key="3">
    <source>
        <dbReference type="ARBA" id="ARBA00022603"/>
    </source>
</evidence>
<dbReference type="GeneTree" id="ENSGT00530000063557"/>
<comment type="subunit">
    <text evidence="9">Part of the heterodimeric THUMPD2-TRM112 methyltransferase complex; this complex forms an active tRNA methyltransferase, where TRMT112 acts as an activator of the catalytic subunit THUMPD2.</text>
</comment>
<dbReference type="CDD" id="cd11715">
    <property type="entry name" value="THUMP_AdoMetMT"/>
    <property type="match status" value="2"/>
</dbReference>
<evidence type="ECO:0000256" key="4">
    <source>
        <dbReference type="ARBA" id="ARBA00022679"/>
    </source>
</evidence>
<dbReference type="FunCoup" id="F6ZAJ2">
    <property type="interactions" value="661"/>
</dbReference>
<evidence type="ECO:0000256" key="6">
    <source>
        <dbReference type="ARBA" id="ARBA00023242"/>
    </source>
</evidence>